<feature type="transmembrane region" description="Helical" evidence="1">
    <location>
        <begin position="146"/>
        <end position="167"/>
    </location>
</feature>
<evidence type="ECO:0000313" key="3">
    <source>
        <dbReference type="Proteomes" id="UP000031563"/>
    </source>
</evidence>
<dbReference type="OrthoDB" id="9795813at2"/>
<dbReference type="AlphaFoldDB" id="A0A0F5HVJ4"/>
<sequence length="190" mass="20726">MERNRLITMIEIAIMAGLSVILSYIEFGALWAFGGSISLVMVPIFIMAFRRGWQAGFVTGLLVGIVSLLTGGYVVHPVQLVLDYPLAFAVLGLGGVFVFHKTVTIGRIFGGLLLGTSLRLVCHFLSGVIWFGSYAPEGTPVTLYSLVYNLSYLVPEMLITAAVLVFLKKTAPTFYKQSIQANHRSASFNN</sequence>
<proteinExistence type="predicted"/>
<gene>
    <name evidence="2" type="ORF">QY95_02946</name>
</gene>
<dbReference type="InterPro" id="IPR012651">
    <property type="entry name" value="Thia_Transptr_ThiT"/>
</dbReference>
<dbReference type="RefSeq" id="WP_046133205.1">
    <property type="nucleotide sequence ID" value="NZ_JWIR02000058.1"/>
</dbReference>
<dbReference type="Pfam" id="PF09515">
    <property type="entry name" value="Thia_YuaJ"/>
    <property type="match status" value="1"/>
</dbReference>
<feature type="transmembrane region" description="Helical" evidence="1">
    <location>
        <begin position="81"/>
        <end position="99"/>
    </location>
</feature>
<dbReference type="Gene3D" id="1.10.1760.20">
    <property type="match status" value="1"/>
</dbReference>
<keyword evidence="1" id="KW-1133">Transmembrane helix</keyword>
<accession>A0A0F5HVJ4</accession>
<feature type="transmembrane region" description="Helical" evidence="1">
    <location>
        <begin position="111"/>
        <end position="134"/>
    </location>
</feature>
<feature type="transmembrane region" description="Helical" evidence="1">
    <location>
        <begin position="56"/>
        <end position="75"/>
    </location>
</feature>
<dbReference type="NCBIfam" id="TIGR02357">
    <property type="entry name" value="ECF_ThiT_YuaJ"/>
    <property type="match status" value="1"/>
</dbReference>
<evidence type="ECO:0000256" key="1">
    <source>
        <dbReference type="SAM" id="Phobius"/>
    </source>
</evidence>
<dbReference type="EMBL" id="JWIR02000058">
    <property type="protein sequence ID" value="KKB36872.1"/>
    <property type="molecule type" value="Genomic_DNA"/>
</dbReference>
<dbReference type="GO" id="GO:0005886">
    <property type="term" value="C:plasma membrane"/>
    <property type="evidence" value="ECO:0007669"/>
    <property type="project" value="InterPro"/>
</dbReference>
<reference evidence="2" key="1">
    <citation type="submission" date="2015-02" db="EMBL/GenBank/DDBJ databases">
        <title>Genome Assembly of Bacillaceae bacterium MTCC 8252.</title>
        <authorList>
            <person name="Verma A."/>
            <person name="Khatri I."/>
            <person name="Mual P."/>
            <person name="Subramanian S."/>
            <person name="Krishnamurthi S."/>
        </authorList>
    </citation>
    <scope>NUCLEOTIDE SEQUENCE [LARGE SCALE GENOMIC DNA]</scope>
    <source>
        <strain evidence="2">MTCC 8252</strain>
    </source>
</reference>
<name>A0A0F5HVJ4_BACTR</name>
<feature type="transmembrane region" description="Helical" evidence="1">
    <location>
        <begin position="7"/>
        <end position="25"/>
    </location>
</feature>
<feature type="transmembrane region" description="Helical" evidence="1">
    <location>
        <begin position="31"/>
        <end position="49"/>
    </location>
</feature>
<keyword evidence="3" id="KW-1185">Reference proteome</keyword>
<comment type="caution">
    <text evidence="2">The sequence shown here is derived from an EMBL/GenBank/DDBJ whole genome shotgun (WGS) entry which is preliminary data.</text>
</comment>
<dbReference type="GO" id="GO:0015234">
    <property type="term" value="F:thiamine transmembrane transporter activity"/>
    <property type="evidence" value="ECO:0007669"/>
    <property type="project" value="InterPro"/>
</dbReference>
<evidence type="ECO:0000313" key="2">
    <source>
        <dbReference type="EMBL" id="KKB36872.1"/>
    </source>
</evidence>
<organism evidence="2 3">
    <name type="scientific">Bacillus thermotolerans</name>
    <name type="common">Quasibacillus thermotolerans</name>
    <dbReference type="NCBI Taxonomy" id="1221996"/>
    <lineage>
        <taxon>Bacteria</taxon>
        <taxon>Bacillati</taxon>
        <taxon>Bacillota</taxon>
        <taxon>Bacilli</taxon>
        <taxon>Bacillales</taxon>
        <taxon>Bacillaceae</taxon>
        <taxon>Bacillus</taxon>
    </lineage>
</organism>
<dbReference type="STRING" id="1221996.QY95_02946"/>
<protein>
    <submittedName>
        <fullName evidence="2">Substrate-specific component ThiT of thiamin ECF transporter</fullName>
    </submittedName>
</protein>
<keyword evidence="1" id="KW-0472">Membrane</keyword>
<dbReference type="Proteomes" id="UP000031563">
    <property type="component" value="Unassembled WGS sequence"/>
</dbReference>
<keyword evidence="1" id="KW-0812">Transmembrane</keyword>